<feature type="region of interest" description="Disordered" evidence="1">
    <location>
        <begin position="207"/>
        <end position="230"/>
    </location>
</feature>
<keyword evidence="5" id="KW-1185">Reference proteome</keyword>
<feature type="transmembrane region" description="Helical" evidence="2">
    <location>
        <begin position="107"/>
        <end position="128"/>
    </location>
</feature>
<accession>R7TNG0</accession>
<keyword evidence="2" id="KW-1133">Transmembrane helix</keyword>
<sequence length="230" mass="25661">MSNTFRGCGLGSFLTFCVGYAMFIIGFGAPFWSTTAREYQGLWKYCFMDYELCEDFVGNNALDVPISDDLRGAQTLMALALFSGMATAFCYWSWVTNSHYWAPTGSVLFGLLTGGFDTGGVAVYASHFGTPNGWAFWMCMACGPIFIANALFTLITVCQGEDTINRHDYSPEMMYETMPASKQPLLSTRYKDPPTVNYPNPVYEKTAQSPLEKQFPPMPEMPYVQPSGKY</sequence>
<dbReference type="EnsemblMetazoa" id="CapteT208662">
    <property type="protein sequence ID" value="CapteP208662"/>
    <property type="gene ID" value="CapteG208662"/>
</dbReference>
<organism evidence="3">
    <name type="scientific">Capitella teleta</name>
    <name type="common">Polychaete worm</name>
    <dbReference type="NCBI Taxonomy" id="283909"/>
    <lineage>
        <taxon>Eukaryota</taxon>
        <taxon>Metazoa</taxon>
        <taxon>Spiralia</taxon>
        <taxon>Lophotrochozoa</taxon>
        <taxon>Annelida</taxon>
        <taxon>Polychaeta</taxon>
        <taxon>Sedentaria</taxon>
        <taxon>Scolecida</taxon>
        <taxon>Capitellidae</taxon>
        <taxon>Capitella</taxon>
    </lineage>
</organism>
<dbReference type="EMBL" id="KB309137">
    <property type="protein sequence ID" value="ELT95388.1"/>
    <property type="molecule type" value="Genomic_DNA"/>
</dbReference>
<dbReference type="Proteomes" id="UP000014760">
    <property type="component" value="Unassembled WGS sequence"/>
</dbReference>
<feature type="transmembrane region" description="Helical" evidence="2">
    <location>
        <begin position="134"/>
        <end position="157"/>
    </location>
</feature>
<dbReference type="Gene3D" id="1.20.140.150">
    <property type="match status" value="1"/>
</dbReference>
<gene>
    <name evidence="3" type="ORF">CAPTEDRAFT_208662</name>
</gene>
<evidence type="ECO:0000256" key="1">
    <source>
        <dbReference type="SAM" id="MobiDB-lite"/>
    </source>
</evidence>
<proteinExistence type="predicted"/>
<dbReference type="HOGENOM" id="CLU_1205759_0_0_1"/>
<reference evidence="5" key="1">
    <citation type="submission" date="2012-12" db="EMBL/GenBank/DDBJ databases">
        <authorList>
            <person name="Hellsten U."/>
            <person name="Grimwood J."/>
            <person name="Chapman J.A."/>
            <person name="Shapiro H."/>
            <person name="Aerts A."/>
            <person name="Otillar R.P."/>
            <person name="Terry A.Y."/>
            <person name="Boore J.L."/>
            <person name="Simakov O."/>
            <person name="Marletaz F."/>
            <person name="Cho S.-J."/>
            <person name="Edsinger-Gonzales E."/>
            <person name="Havlak P."/>
            <person name="Kuo D.-H."/>
            <person name="Larsson T."/>
            <person name="Lv J."/>
            <person name="Arendt D."/>
            <person name="Savage R."/>
            <person name="Osoegawa K."/>
            <person name="de Jong P."/>
            <person name="Lindberg D.R."/>
            <person name="Seaver E.C."/>
            <person name="Weisblat D.A."/>
            <person name="Putnam N.H."/>
            <person name="Grigoriev I.V."/>
            <person name="Rokhsar D.S."/>
        </authorList>
    </citation>
    <scope>NUCLEOTIDE SEQUENCE</scope>
    <source>
        <strain evidence="5">I ESC-2004</strain>
    </source>
</reference>
<evidence type="ECO:0000313" key="4">
    <source>
        <dbReference type="EnsemblMetazoa" id="CapteP208662"/>
    </source>
</evidence>
<reference evidence="4" key="3">
    <citation type="submission" date="2015-06" db="UniProtKB">
        <authorList>
            <consortium name="EnsemblMetazoa"/>
        </authorList>
    </citation>
    <scope>IDENTIFICATION</scope>
</reference>
<feature type="transmembrane region" description="Helical" evidence="2">
    <location>
        <begin position="76"/>
        <end position="95"/>
    </location>
</feature>
<evidence type="ECO:0000313" key="3">
    <source>
        <dbReference type="EMBL" id="ELT95388.1"/>
    </source>
</evidence>
<reference evidence="3 5" key="2">
    <citation type="journal article" date="2013" name="Nature">
        <title>Insights into bilaterian evolution from three spiralian genomes.</title>
        <authorList>
            <person name="Simakov O."/>
            <person name="Marletaz F."/>
            <person name="Cho S.J."/>
            <person name="Edsinger-Gonzales E."/>
            <person name="Havlak P."/>
            <person name="Hellsten U."/>
            <person name="Kuo D.H."/>
            <person name="Larsson T."/>
            <person name="Lv J."/>
            <person name="Arendt D."/>
            <person name="Savage R."/>
            <person name="Osoegawa K."/>
            <person name="de Jong P."/>
            <person name="Grimwood J."/>
            <person name="Chapman J.A."/>
            <person name="Shapiro H."/>
            <person name="Aerts A."/>
            <person name="Otillar R.P."/>
            <person name="Terry A.Y."/>
            <person name="Boore J.L."/>
            <person name="Grigoriev I.V."/>
            <person name="Lindberg D.R."/>
            <person name="Seaver E.C."/>
            <person name="Weisblat D.A."/>
            <person name="Putnam N.H."/>
            <person name="Rokhsar D.S."/>
        </authorList>
    </citation>
    <scope>NUCLEOTIDE SEQUENCE</scope>
    <source>
        <strain evidence="3 5">I ESC-2004</strain>
    </source>
</reference>
<name>R7TNG0_CAPTE</name>
<evidence type="ECO:0000256" key="2">
    <source>
        <dbReference type="SAM" id="Phobius"/>
    </source>
</evidence>
<protein>
    <submittedName>
        <fullName evidence="3 4">Uncharacterized protein</fullName>
    </submittedName>
</protein>
<keyword evidence="2" id="KW-0472">Membrane</keyword>
<dbReference type="AlphaFoldDB" id="R7TNG0"/>
<evidence type="ECO:0000313" key="5">
    <source>
        <dbReference type="Proteomes" id="UP000014760"/>
    </source>
</evidence>
<dbReference type="EMBL" id="AMQN01002396">
    <property type="status" value="NOT_ANNOTATED_CDS"/>
    <property type="molecule type" value="Genomic_DNA"/>
</dbReference>
<feature type="transmembrane region" description="Helical" evidence="2">
    <location>
        <begin position="12"/>
        <end position="32"/>
    </location>
</feature>
<keyword evidence="2" id="KW-0812">Transmembrane</keyword>